<keyword evidence="4 7" id="KW-0808">Transferase</keyword>
<dbReference type="Gene3D" id="3.40.50.2000">
    <property type="entry name" value="Glycogen Phosphorylase B"/>
    <property type="match status" value="1"/>
</dbReference>
<protein>
    <submittedName>
        <fullName evidence="7">Processive 1,2-diacylglycerol beta-glucosyltransferase</fullName>
    </submittedName>
</protein>
<dbReference type="PANTHER" id="PTHR43025">
    <property type="entry name" value="MONOGALACTOSYLDIACYLGLYCEROL SYNTHASE"/>
    <property type="match status" value="1"/>
</dbReference>
<evidence type="ECO:0000259" key="6">
    <source>
        <dbReference type="Pfam" id="PF06925"/>
    </source>
</evidence>
<dbReference type="InterPro" id="IPR050519">
    <property type="entry name" value="Glycosyltransf_28_UgtP"/>
</dbReference>
<evidence type="ECO:0000256" key="2">
    <source>
        <dbReference type="ARBA" id="ARBA00006962"/>
    </source>
</evidence>
<dbReference type="OrthoDB" id="9815663at2"/>
<dbReference type="InterPro" id="IPR009695">
    <property type="entry name" value="Diacylglyc_glucosyltr_N"/>
</dbReference>
<feature type="domain" description="Diacylglycerol glucosyltransferase N-terminal" evidence="6">
    <location>
        <begin position="15"/>
        <end position="174"/>
    </location>
</feature>
<dbReference type="Pfam" id="PF06925">
    <property type="entry name" value="MGDG_synth"/>
    <property type="match status" value="1"/>
</dbReference>
<dbReference type="RefSeq" id="WP_074952792.1">
    <property type="nucleotide sequence ID" value="NZ_FPBV01000011.1"/>
</dbReference>
<evidence type="ECO:0000256" key="1">
    <source>
        <dbReference type="ARBA" id="ARBA00004370"/>
    </source>
</evidence>
<evidence type="ECO:0000313" key="7">
    <source>
        <dbReference type="EMBL" id="SFU87494.1"/>
    </source>
</evidence>
<name>A0A1I7JQL2_9BACL</name>
<comment type="subcellular location">
    <subcellularLocation>
        <location evidence="1">Membrane</location>
    </subcellularLocation>
</comment>
<feature type="domain" description="Glycosyl transferase family 28 C-terminal" evidence="5">
    <location>
        <begin position="194"/>
        <end position="315"/>
    </location>
</feature>
<sequence>MTRVMLMSAGFGDGHRQVANALREACLARGADVYELDAFQQTNRALAGFNEWMYHTITRTAPWLYGWSYDWTQHWGPRSPLWAALALFSRRAYRRMLAEYRPDVVLQLFPDHGPAMVSAAAAGPWLGVVLTDFSVHGHWFHRAADAYFVAHEALAEGASRFAGSVRVIPSGIPVRRQFQHPQPRPAEAGQGPYVLFMTGGRGLFPDLSSVMDTVLTAMPDHRLVVLCGRNERMQRWVAARGEPRVMAVGFIESVAPWLQHATLAFVKAGGVTVSECLASGCPMIFYKPLPGQEADNAKFLQAMGAGLAVRNVEALRSALNRPDFPGEVRRMKERCRQLARPGAADAVVEAALAGLERVRAARLHGKDVL</sequence>
<proteinExistence type="inferred from homology"/>
<dbReference type="Proteomes" id="UP000183508">
    <property type="component" value="Unassembled WGS sequence"/>
</dbReference>
<dbReference type="InterPro" id="IPR007235">
    <property type="entry name" value="Glyco_trans_28_C"/>
</dbReference>
<dbReference type="GO" id="GO:0016758">
    <property type="term" value="F:hexosyltransferase activity"/>
    <property type="evidence" value="ECO:0007669"/>
    <property type="project" value="InterPro"/>
</dbReference>
<dbReference type="PANTHER" id="PTHR43025:SF3">
    <property type="entry name" value="MONOGALACTOSYLDIACYLGLYCEROL SYNTHASE 1, CHLOROPLASTIC"/>
    <property type="match status" value="1"/>
</dbReference>
<dbReference type="GO" id="GO:0009247">
    <property type="term" value="P:glycolipid biosynthetic process"/>
    <property type="evidence" value="ECO:0007669"/>
    <property type="project" value="InterPro"/>
</dbReference>
<dbReference type="Pfam" id="PF04101">
    <property type="entry name" value="Glyco_tran_28_C"/>
    <property type="match status" value="1"/>
</dbReference>
<gene>
    <name evidence="7" type="ORF">SAMN05421543_11160</name>
</gene>
<evidence type="ECO:0000256" key="4">
    <source>
        <dbReference type="ARBA" id="ARBA00022679"/>
    </source>
</evidence>
<dbReference type="GO" id="GO:0016020">
    <property type="term" value="C:membrane"/>
    <property type="evidence" value="ECO:0007669"/>
    <property type="project" value="UniProtKB-SubCell"/>
</dbReference>
<evidence type="ECO:0000256" key="3">
    <source>
        <dbReference type="ARBA" id="ARBA00022676"/>
    </source>
</evidence>
<reference evidence="8" key="1">
    <citation type="submission" date="2016-10" db="EMBL/GenBank/DDBJ databases">
        <authorList>
            <person name="Varghese N."/>
        </authorList>
    </citation>
    <scope>NUCLEOTIDE SEQUENCE [LARGE SCALE GENOMIC DNA]</scope>
    <source>
        <strain evidence="8">DSM 17980</strain>
    </source>
</reference>
<keyword evidence="8" id="KW-1185">Reference proteome</keyword>
<organism evidence="7 8">
    <name type="scientific">Alicyclobacillus macrosporangiidus</name>
    <dbReference type="NCBI Taxonomy" id="392015"/>
    <lineage>
        <taxon>Bacteria</taxon>
        <taxon>Bacillati</taxon>
        <taxon>Bacillota</taxon>
        <taxon>Bacilli</taxon>
        <taxon>Bacillales</taxon>
        <taxon>Alicyclobacillaceae</taxon>
        <taxon>Alicyclobacillus</taxon>
    </lineage>
</organism>
<dbReference type="eggNOG" id="COG0707">
    <property type="taxonomic scope" value="Bacteria"/>
</dbReference>
<evidence type="ECO:0000313" key="8">
    <source>
        <dbReference type="Proteomes" id="UP000183508"/>
    </source>
</evidence>
<dbReference type="STRING" id="392015.SAMN05421543_11160"/>
<dbReference type="SUPFAM" id="SSF53756">
    <property type="entry name" value="UDP-Glycosyltransferase/glycogen phosphorylase"/>
    <property type="match status" value="1"/>
</dbReference>
<comment type="similarity">
    <text evidence="2">Belongs to the glycosyltransferase 28 family.</text>
</comment>
<evidence type="ECO:0000259" key="5">
    <source>
        <dbReference type="Pfam" id="PF04101"/>
    </source>
</evidence>
<keyword evidence="3" id="KW-0328">Glycosyltransferase</keyword>
<dbReference type="AlphaFoldDB" id="A0A1I7JQL2"/>
<dbReference type="EMBL" id="FPBV01000011">
    <property type="protein sequence ID" value="SFU87494.1"/>
    <property type="molecule type" value="Genomic_DNA"/>
</dbReference>
<accession>A0A1I7JQL2</accession>